<dbReference type="AlphaFoldDB" id="A0A444ERA8"/>
<evidence type="ECO:0000313" key="1">
    <source>
        <dbReference type="EMBL" id="RZR73424.1"/>
    </source>
</evidence>
<dbReference type="Proteomes" id="UP000290560">
    <property type="component" value="Unassembled WGS sequence"/>
</dbReference>
<protein>
    <submittedName>
        <fullName evidence="1">Uncharacterized protein</fullName>
    </submittedName>
</protein>
<dbReference type="EMBL" id="KV875915">
    <property type="protein sequence ID" value="RZR73424.1"/>
    <property type="molecule type" value="Genomic_DNA"/>
</dbReference>
<organism evidence="1">
    <name type="scientific">Ensete ventricosum</name>
    <name type="common">Abyssinian banana</name>
    <name type="synonym">Musa ensete</name>
    <dbReference type="NCBI Taxonomy" id="4639"/>
    <lineage>
        <taxon>Eukaryota</taxon>
        <taxon>Viridiplantae</taxon>
        <taxon>Streptophyta</taxon>
        <taxon>Embryophyta</taxon>
        <taxon>Tracheophyta</taxon>
        <taxon>Spermatophyta</taxon>
        <taxon>Magnoliopsida</taxon>
        <taxon>Liliopsida</taxon>
        <taxon>Zingiberales</taxon>
        <taxon>Musaceae</taxon>
        <taxon>Ensete</taxon>
    </lineage>
</organism>
<reference evidence="1" key="1">
    <citation type="journal article" date="2018" name="Data Brief">
        <title>Genome sequence data from 17 accessions of Ensete ventricosum, a staple food crop for millions in Ethiopia.</title>
        <authorList>
            <person name="Yemataw Z."/>
            <person name="Muzemil S."/>
            <person name="Ambachew D."/>
            <person name="Tripathi L."/>
            <person name="Tesfaye K."/>
            <person name="Chala A."/>
            <person name="Farbos A."/>
            <person name="O'Neill P."/>
            <person name="Moore K."/>
            <person name="Grant M."/>
            <person name="Studholme D.J."/>
        </authorList>
    </citation>
    <scope>NUCLEOTIDE SEQUENCE [LARGE SCALE GENOMIC DNA]</scope>
    <source>
        <tissue evidence="1">Leaf</tissue>
    </source>
</reference>
<sequence>MDDCGKAIRCQEHCSDTKCYNPCGFQALGDLYRGSASMKLYRGSSLLGFLHND</sequence>
<proteinExistence type="predicted"/>
<name>A0A444ERA8_ENSVE</name>
<accession>A0A444ERA8</accession>
<gene>
    <name evidence="1" type="ORF">BHM03_00023955</name>
</gene>